<sequence length="337" mass="37347">MTVATQPTASTSRSSQARPERRVRDVDSGDDGMEQGGPSSEQRNASRALHSVRAPPNMFPRSFLSSLNPAIGAFTPHVDLLKKGAVLTTDTAVDYEESHAKGGYQDEAVRSKSNKAKGGAKAAMERSYTTSSTIHEMEDIAADYVALQDRHMAERRALEGLQQKISQGLGGQIDNLVTEYQALLNRELQLVESRKKEAKKRKEPTGVEQVVKDFRQKVWEVHHPHTPLPSSTKNQGGADDDDGLEMIGAEESFKCPLTTLYLEDPYTSVICKHSYSKEALIAHLRSSRICPVQGCSRPLSMQDVQPNRALARRVARHVAVEQESEQIRDEFSYTTVE</sequence>
<dbReference type="GO" id="GO:0005634">
    <property type="term" value="C:nucleus"/>
    <property type="evidence" value="ECO:0007669"/>
    <property type="project" value="UniProtKB-SubCell"/>
</dbReference>
<dbReference type="GO" id="GO:0016925">
    <property type="term" value="P:protein sumoylation"/>
    <property type="evidence" value="ECO:0007669"/>
    <property type="project" value="TreeGrafter"/>
</dbReference>
<feature type="domain" description="SP-RING-type" evidence="12">
    <location>
        <begin position="242"/>
        <end position="296"/>
    </location>
</feature>
<evidence type="ECO:0000256" key="11">
    <source>
        <dbReference type="SAM" id="MobiDB-lite"/>
    </source>
</evidence>
<feature type="coiled-coil region" evidence="10">
    <location>
        <begin position="144"/>
        <end position="201"/>
    </location>
</feature>
<keyword evidence="8" id="KW-0862">Zinc</keyword>
<accession>A0A9P6U4S8</accession>
<dbReference type="SUPFAM" id="SSF57850">
    <property type="entry name" value="RING/U-box"/>
    <property type="match status" value="1"/>
</dbReference>
<evidence type="ECO:0000256" key="10">
    <source>
        <dbReference type="SAM" id="Coils"/>
    </source>
</evidence>
<dbReference type="Pfam" id="PF11789">
    <property type="entry name" value="zf-Nse"/>
    <property type="match status" value="1"/>
</dbReference>
<reference evidence="13" key="1">
    <citation type="journal article" date="2020" name="Fungal Divers.">
        <title>Resolving the Mortierellaceae phylogeny through synthesis of multi-gene phylogenetics and phylogenomics.</title>
        <authorList>
            <person name="Vandepol N."/>
            <person name="Liber J."/>
            <person name="Desiro A."/>
            <person name="Na H."/>
            <person name="Kennedy M."/>
            <person name="Barry K."/>
            <person name="Grigoriev I.V."/>
            <person name="Miller A.N."/>
            <person name="O'Donnell K."/>
            <person name="Stajich J.E."/>
            <person name="Bonito G."/>
        </authorList>
    </citation>
    <scope>NUCLEOTIDE SEQUENCE</scope>
    <source>
        <strain evidence="13">BC1065</strain>
    </source>
</reference>
<dbReference type="InterPro" id="IPR026846">
    <property type="entry name" value="Nse2(Mms21)"/>
</dbReference>
<evidence type="ECO:0000313" key="13">
    <source>
        <dbReference type="EMBL" id="KAG0260564.1"/>
    </source>
</evidence>
<comment type="pathway">
    <text evidence="2">Protein modification; protein sumoylation.</text>
</comment>
<keyword evidence="9" id="KW-0539">Nucleus</keyword>
<evidence type="ECO:0000256" key="5">
    <source>
        <dbReference type="ARBA" id="ARBA00022723"/>
    </source>
</evidence>
<dbReference type="Proteomes" id="UP000807716">
    <property type="component" value="Unassembled WGS sequence"/>
</dbReference>
<dbReference type="OrthoDB" id="26899at2759"/>
<evidence type="ECO:0000256" key="9">
    <source>
        <dbReference type="ARBA" id="ARBA00023242"/>
    </source>
</evidence>
<evidence type="ECO:0000256" key="1">
    <source>
        <dbReference type="ARBA" id="ARBA00004123"/>
    </source>
</evidence>
<keyword evidence="5" id="KW-0479">Metal-binding</keyword>
<comment type="subcellular location">
    <subcellularLocation>
        <location evidence="1">Nucleus</location>
    </subcellularLocation>
</comment>
<dbReference type="EMBL" id="JAAAJB010000244">
    <property type="protein sequence ID" value="KAG0260564.1"/>
    <property type="molecule type" value="Genomic_DNA"/>
</dbReference>
<name>A0A9P6U4S8_9FUNG</name>
<dbReference type="Gene3D" id="3.30.40.10">
    <property type="entry name" value="Zinc/RING finger domain, C3HC4 (zinc finger)"/>
    <property type="match status" value="1"/>
</dbReference>
<comment type="similarity">
    <text evidence="3">Belongs to the NSE2 family.</text>
</comment>
<proteinExistence type="inferred from homology"/>
<dbReference type="CDD" id="cd16651">
    <property type="entry name" value="SPL-RING_NSE2"/>
    <property type="match status" value="1"/>
</dbReference>
<dbReference type="GO" id="GO:0008270">
    <property type="term" value="F:zinc ion binding"/>
    <property type="evidence" value="ECO:0007669"/>
    <property type="project" value="UniProtKB-KW"/>
</dbReference>
<feature type="compositionally biased region" description="Basic and acidic residues" evidence="11">
    <location>
        <begin position="18"/>
        <end position="27"/>
    </location>
</feature>
<keyword evidence="14" id="KW-1185">Reference proteome</keyword>
<comment type="caution">
    <text evidence="13">The sequence shown here is derived from an EMBL/GenBank/DDBJ whole genome shotgun (WGS) entry which is preliminary data.</text>
</comment>
<evidence type="ECO:0000256" key="3">
    <source>
        <dbReference type="ARBA" id="ARBA00008212"/>
    </source>
</evidence>
<dbReference type="GO" id="GO:0030915">
    <property type="term" value="C:Smc5-Smc6 complex"/>
    <property type="evidence" value="ECO:0007669"/>
    <property type="project" value="InterPro"/>
</dbReference>
<evidence type="ECO:0000256" key="8">
    <source>
        <dbReference type="ARBA" id="ARBA00022833"/>
    </source>
</evidence>
<evidence type="ECO:0000256" key="4">
    <source>
        <dbReference type="ARBA" id="ARBA00022679"/>
    </source>
</evidence>
<dbReference type="InterPro" id="IPR004181">
    <property type="entry name" value="Znf_MIZ"/>
</dbReference>
<feature type="region of interest" description="Disordered" evidence="11">
    <location>
        <begin position="1"/>
        <end position="49"/>
    </location>
</feature>
<evidence type="ECO:0000256" key="7">
    <source>
        <dbReference type="ARBA" id="ARBA00022786"/>
    </source>
</evidence>
<keyword evidence="4" id="KW-0808">Transferase</keyword>
<keyword evidence="10" id="KW-0175">Coiled coil</keyword>
<dbReference type="InterPro" id="IPR013083">
    <property type="entry name" value="Znf_RING/FYVE/PHD"/>
</dbReference>
<evidence type="ECO:0000256" key="6">
    <source>
        <dbReference type="ARBA" id="ARBA00022771"/>
    </source>
</evidence>
<evidence type="ECO:0000259" key="12">
    <source>
        <dbReference type="Pfam" id="PF11789"/>
    </source>
</evidence>
<gene>
    <name evidence="13" type="ORF">DFQ27_003462</name>
</gene>
<keyword evidence="6" id="KW-0863">Zinc-finger</keyword>
<dbReference type="PANTHER" id="PTHR21330">
    <property type="entry name" value="E3 SUMO-PROTEIN LIGASE NSE2"/>
    <property type="match status" value="1"/>
</dbReference>
<evidence type="ECO:0000313" key="14">
    <source>
        <dbReference type="Proteomes" id="UP000807716"/>
    </source>
</evidence>
<dbReference type="GO" id="GO:0061665">
    <property type="term" value="F:SUMO ligase activity"/>
    <property type="evidence" value="ECO:0007669"/>
    <property type="project" value="TreeGrafter"/>
</dbReference>
<feature type="compositionally biased region" description="Polar residues" evidence="11">
    <location>
        <begin position="1"/>
        <end position="17"/>
    </location>
</feature>
<organism evidence="13 14">
    <name type="scientific">Actinomortierella ambigua</name>
    <dbReference type="NCBI Taxonomy" id="1343610"/>
    <lineage>
        <taxon>Eukaryota</taxon>
        <taxon>Fungi</taxon>
        <taxon>Fungi incertae sedis</taxon>
        <taxon>Mucoromycota</taxon>
        <taxon>Mortierellomycotina</taxon>
        <taxon>Mortierellomycetes</taxon>
        <taxon>Mortierellales</taxon>
        <taxon>Mortierellaceae</taxon>
        <taxon>Actinomortierella</taxon>
    </lineage>
</organism>
<dbReference type="PANTHER" id="PTHR21330:SF1">
    <property type="entry name" value="E3 SUMO-PROTEIN LIGASE NSE2"/>
    <property type="match status" value="1"/>
</dbReference>
<dbReference type="GO" id="GO:0000724">
    <property type="term" value="P:double-strand break repair via homologous recombination"/>
    <property type="evidence" value="ECO:0007669"/>
    <property type="project" value="InterPro"/>
</dbReference>
<protein>
    <recommendedName>
        <fullName evidence="12">SP-RING-type domain-containing protein</fullName>
    </recommendedName>
</protein>
<keyword evidence="7" id="KW-0833">Ubl conjugation pathway</keyword>
<dbReference type="AlphaFoldDB" id="A0A9P6U4S8"/>
<evidence type="ECO:0000256" key="2">
    <source>
        <dbReference type="ARBA" id="ARBA00004718"/>
    </source>
</evidence>